<name>A0ABN7T5X6_OIKDI</name>
<gene>
    <name evidence="3" type="ORF">OKIOD_LOCUS14187</name>
</gene>
<dbReference type="Proteomes" id="UP001158576">
    <property type="component" value="Chromosome 2"/>
</dbReference>
<evidence type="ECO:0000313" key="3">
    <source>
        <dbReference type="EMBL" id="CAG5111086.1"/>
    </source>
</evidence>
<accession>A0ABN7T5X6</accession>
<evidence type="ECO:0000256" key="1">
    <source>
        <dbReference type="SAM" id="MobiDB-lite"/>
    </source>
</evidence>
<dbReference type="CDD" id="cd23539">
    <property type="entry name" value="TFP_LU_ECD_CinHb4_like"/>
    <property type="match status" value="1"/>
</dbReference>
<evidence type="ECO:0000313" key="4">
    <source>
        <dbReference type="Proteomes" id="UP001158576"/>
    </source>
</evidence>
<evidence type="ECO:0000256" key="2">
    <source>
        <dbReference type="SAM" id="SignalP"/>
    </source>
</evidence>
<keyword evidence="2" id="KW-0732">Signal</keyword>
<feature type="region of interest" description="Disordered" evidence="1">
    <location>
        <begin position="25"/>
        <end position="48"/>
    </location>
</feature>
<keyword evidence="4" id="KW-1185">Reference proteome</keyword>
<reference evidence="3 4" key="1">
    <citation type="submission" date="2021-04" db="EMBL/GenBank/DDBJ databases">
        <authorList>
            <person name="Bliznina A."/>
        </authorList>
    </citation>
    <scope>NUCLEOTIDE SEQUENCE [LARGE SCALE GENOMIC DNA]</scope>
</reference>
<feature type="signal peptide" evidence="2">
    <location>
        <begin position="1"/>
        <end position="15"/>
    </location>
</feature>
<feature type="compositionally biased region" description="Basic residues" evidence="1">
    <location>
        <begin position="27"/>
        <end position="36"/>
    </location>
</feature>
<organism evidence="3 4">
    <name type="scientific">Oikopleura dioica</name>
    <name type="common">Tunicate</name>
    <dbReference type="NCBI Taxonomy" id="34765"/>
    <lineage>
        <taxon>Eukaryota</taxon>
        <taxon>Metazoa</taxon>
        <taxon>Chordata</taxon>
        <taxon>Tunicata</taxon>
        <taxon>Appendicularia</taxon>
        <taxon>Copelata</taxon>
        <taxon>Oikopleuridae</taxon>
        <taxon>Oikopleura</taxon>
    </lineage>
</organism>
<dbReference type="EMBL" id="OU015567">
    <property type="protein sequence ID" value="CAG5111086.1"/>
    <property type="molecule type" value="Genomic_DNA"/>
</dbReference>
<sequence length="207" mass="23587">MKALRVFLLAGVGLAQTWKSSKEERKWKRKQAKLKNARQEATQSSEKNRFSFEPIRNETGSFINTPGGRVEVFEEQSLDDFVAESEVSCWTCNGLDEDECGARGSWQACHGDQICAVEIRRRGSRFEGIQMGCKQAQACYTARNENFHDPQESQQQCKLGSKFLSVCRQCCINKKCFVSHGLNLRGDVPIPWKDFTKQMWVADYNIG</sequence>
<feature type="chain" id="PRO_5045547611" evidence="2">
    <location>
        <begin position="16"/>
        <end position="207"/>
    </location>
</feature>
<proteinExistence type="predicted"/>
<protein>
    <submittedName>
        <fullName evidence="3">Oidioi.mRNA.OKI2018_I69.chr2.g5422.t1.cds</fullName>
    </submittedName>
</protein>